<evidence type="ECO:0000313" key="4">
    <source>
        <dbReference type="Proteomes" id="UP000016930"/>
    </source>
</evidence>
<keyword evidence="1" id="KW-0472">Membrane</keyword>
<organism evidence="3 4">
    <name type="scientific">Ceriporiopsis subvermispora (strain B)</name>
    <name type="common">White-rot fungus</name>
    <name type="synonym">Gelatoporia subvermispora</name>
    <dbReference type="NCBI Taxonomy" id="914234"/>
    <lineage>
        <taxon>Eukaryota</taxon>
        <taxon>Fungi</taxon>
        <taxon>Dikarya</taxon>
        <taxon>Basidiomycota</taxon>
        <taxon>Agaricomycotina</taxon>
        <taxon>Agaricomycetes</taxon>
        <taxon>Polyporales</taxon>
        <taxon>Gelatoporiaceae</taxon>
        <taxon>Gelatoporia</taxon>
    </lineage>
</organism>
<dbReference type="OrthoDB" id="3261349at2759"/>
<keyword evidence="1" id="KW-1133">Transmembrane helix</keyword>
<evidence type="ECO:0000256" key="1">
    <source>
        <dbReference type="SAM" id="Phobius"/>
    </source>
</evidence>
<keyword evidence="1" id="KW-0812">Transmembrane</keyword>
<dbReference type="Pfam" id="PF20151">
    <property type="entry name" value="DUF6533"/>
    <property type="match status" value="1"/>
</dbReference>
<gene>
    <name evidence="3" type="ORF">CERSUDRAFT_77624</name>
</gene>
<name>M2QZM7_CERS8</name>
<proteinExistence type="predicted"/>
<sequence>MMQHLESAALLQGVYISQFLSLGPSVLLYYDYLLMLPTEVDVFWMRLTRISIASALVITNRYLSLLGSIPAIFEYFGDMSDDAVVAALLILRTFANVISSTLVARLMLSLRDSDRKPVALDGEVAESYRTGWSIESTILRNN</sequence>
<reference evidence="3 4" key="1">
    <citation type="journal article" date="2012" name="Proc. Natl. Acad. Sci. U.S.A.">
        <title>Comparative genomics of Ceriporiopsis subvermispora and Phanerochaete chrysosporium provide insight into selective ligninolysis.</title>
        <authorList>
            <person name="Fernandez-Fueyo E."/>
            <person name="Ruiz-Duenas F.J."/>
            <person name="Ferreira P."/>
            <person name="Floudas D."/>
            <person name="Hibbett D.S."/>
            <person name="Canessa P."/>
            <person name="Larrondo L.F."/>
            <person name="James T.Y."/>
            <person name="Seelenfreund D."/>
            <person name="Lobos S."/>
            <person name="Polanco R."/>
            <person name="Tello M."/>
            <person name="Honda Y."/>
            <person name="Watanabe T."/>
            <person name="Watanabe T."/>
            <person name="Ryu J.S."/>
            <person name="Kubicek C.P."/>
            <person name="Schmoll M."/>
            <person name="Gaskell J."/>
            <person name="Hammel K.E."/>
            <person name="St John F.J."/>
            <person name="Vanden Wymelenberg A."/>
            <person name="Sabat G."/>
            <person name="Splinter BonDurant S."/>
            <person name="Syed K."/>
            <person name="Yadav J.S."/>
            <person name="Doddapaneni H."/>
            <person name="Subramanian V."/>
            <person name="Lavin J.L."/>
            <person name="Oguiza J.A."/>
            <person name="Perez G."/>
            <person name="Pisabarro A.G."/>
            <person name="Ramirez L."/>
            <person name="Santoyo F."/>
            <person name="Master E."/>
            <person name="Coutinho P.M."/>
            <person name="Henrissat B."/>
            <person name="Lombard V."/>
            <person name="Magnuson J.K."/>
            <person name="Kuees U."/>
            <person name="Hori C."/>
            <person name="Igarashi K."/>
            <person name="Samejima M."/>
            <person name="Held B.W."/>
            <person name="Barry K.W."/>
            <person name="LaButti K.M."/>
            <person name="Lapidus A."/>
            <person name="Lindquist E.A."/>
            <person name="Lucas S.M."/>
            <person name="Riley R."/>
            <person name="Salamov A.A."/>
            <person name="Hoffmeister D."/>
            <person name="Schwenk D."/>
            <person name="Hadar Y."/>
            <person name="Yarden O."/>
            <person name="de Vries R.P."/>
            <person name="Wiebenga A."/>
            <person name="Stenlid J."/>
            <person name="Eastwood D."/>
            <person name="Grigoriev I.V."/>
            <person name="Berka R.M."/>
            <person name="Blanchette R.A."/>
            <person name="Kersten P."/>
            <person name="Martinez A.T."/>
            <person name="Vicuna R."/>
            <person name="Cullen D."/>
        </authorList>
    </citation>
    <scope>NUCLEOTIDE SEQUENCE [LARGE SCALE GENOMIC DNA]</scope>
    <source>
        <strain evidence="3 4">B</strain>
    </source>
</reference>
<feature type="transmembrane region" description="Helical" evidence="1">
    <location>
        <begin position="12"/>
        <end position="30"/>
    </location>
</feature>
<dbReference type="EMBL" id="KB445813">
    <property type="protein sequence ID" value="EMD32021.1"/>
    <property type="molecule type" value="Genomic_DNA"/>
</dbReference>
<feature type="transmembrane region" description="Helical" evidence="1">
    <location>
        <begin position="50"/>
        <end position="73"/>
    </location>
</feature>
<evidence type="ECO:0000313" key="3">
    <source>
        <dbReference type="EMBL" id="EMD32021.1"/>
    </source>
</evidence>
<feature type="transmembrane region" description="Helical" evidence="1">
    <location>
        <begin position="85"/>
        <end position="108"/>
    </location>
</feature>
<protein>
    <recommendedName>
        <fullName evidence="2">DUF6533 domain-containing protein</fullName>
    </recommendedName>
</protein>
<dbReference type="AlphaFoldDB" id="M2QZM7"/>
<dbReference type="Proteomes" id="UP000016930">
    <property type="component" value="Unassembled WGS sequence"/>
</dbReference>
<evidence type="ECO:0000259" key="2">
    <source>
        <dbReference type="Pfam" id="PF20151"/>
    </source>
</evidence>
<accession>M2QZM7</accession>
<keyword evidence="4" id="KW-1185">Reference proteome</keyword>
<dbReference type="InterPro" id="IPR045340">
    <property type="entry name" value="DUF6533"/>
</dbReference>
<dbReference type="HOGENOM" id="CLU_1815568_0_0_1"/>
<feature type="domain" description="DUF6533" evidence="2">
    <location>
        <begin position="23"/>
        <end position="66"/>
    </location>
</feature>